<dbReference type="STRING" id="870482.SAMN04487987_102401"/>
<evidence type="ECO:0000256" key="1">
    <source>
        <dbReference type="SAM" id="SignalP"/>
    </source>
</evidence>
<protein>
    <submittedName>
        <fullName evidence="2">Uncharacterized protein</fullName>
    </submittedName>
</protein>
<sequence length="98" mass="11208">MKKQITAIFFLVLFMGLMSAPSVIAVLDDSVDTSIFYSIAEEEESGKTKNMLSPFSLENHDFLDGFDYTDLQKFGYYFKNYPKPHLNLISPPPDFIII</sequence>
<reference evidence="3" key="1">
    <citation type="submission" date="2016-10" db="EMBL/GenBank/DDBJ databases">
        <authorList>
            <person name="Varghese N."/>
            <person name="Submissions S."/>
        </authorList>
    </citation>
    <scope>NUCLEOTIDE SEQUENCE [LARGE SCALE GENOMIC DNA]</scope>
    <source>
        <strain evidence="3">DSM 25730</strain>
    </source>
</reference>
<name>A0A1I1NSH8_9FLAO</name>
<feature type="chain" id="PRO_5011635241" evidence="1">
    <location>
        <begin position="26"/>
        <end position="98"/>
    </location>
</feature>
<dbReference type="OrthoDB" id="1450082at2"/>
<proteinExistence type="predicted"/>
<accession>A0A1I1NSH8</accession>
<organism evidence="2 3">
    <name type="scientific">Algibacter pectinivorans</name>
    <dbReference type="NCBI Taxonomy" id="870482"/>
    <lineage>
        <taxon>Bacteria</taxon>
        <taxon>Pseudomonadati</taxon>
        <taxon>Bacteroidota</taxon>
        <taxon>Flavobacteriia</taxon>
        <taxon>Flavobacteriales</taxon>
        <taxon>Flavobacteriaceae</taxon>
        <taxon>Algibacter</taxon>
    </lineage>
</organism>
<feature type="signal peptide" evidence="1">
    <location>
        <begin position="1"/>
        <end position="25"/>
    </location>
</feature>
<evidence type="ECO:0000313" key="2">
    <source>
        <dbReference type="EMBL" id="SFC98468.1"/>
    </source>
</evidence>
<keyword evidence="1" id="KW-0732">Signal</keyword>
<dbReference type="EMBL" id="FOMI01000002">
    <property type="protein sequence ID" value="SFC98468.1"/>
    <property type="molecule type" value="Genomic_DNA"/>
</dbReference>
<keyword evidence="3" id="KW-1185">Reference proteome</keyword>
<dbReference type="AlphaFoldDB" id="A0A1I1NSH8"/>
<dbReference type="Proteomes" id="UP000199439">
    <property type="component" value="Unassembled WGS sequence"/>
</dbReference>
<evidence type="ECO:0000313" key="3">
    <source>
        <dbReference type="Proteomes" id="UP000199439"/>
    </source>
</evidence>
<gene>
    <name evidence="2" type="ORF">SAMN04487987_102401</name>
</gene>